<dbReference type="SUPFAM" id="SSF52833">
    <property type="entry name" value="Thioredoxin-like"/>
    <property type="match status" value="1"/>
</dbReference>
<organism evidence="3 4">
    <name type="scientific">Variovorax paradoxus</name>
    <dbReference type="NCBI Taxonomy" id="34073"/>
    <lineage>
        <taxon>Bacteria</taxon>
        <taxon>Pseudomonadati</taxon>
        <taxon>Pseudomonadota</taxon>
        <taxon>Betaproteobacteria</taxon>
        <taxon>Burkholderiales</taxon>
        <taxon>Comamonadaceae</taxon>
        <taxon>Variovorax</taxon>
    </lineage>
</organism>
<evidence type="ECO:0000313" key="3">
    <source>
        <dbReference type="EMBL" id="QFZ84609.1"/>
    </source>
</evidence>
<dbReference type="AlphaFoldDB" id="A0A5Q0M546"/>
<gene>
    <name evidence="3" type="ORF">GFK26_18450</name>
</gene>
<dbReference type="Gene3D" id="3.40.30.10">
    <property type="entry name" value="Glutaredoxin"/>
    <property type="match status" value="1"/>
</dbReference>
<evidence type="ECO:0000313" key="4">
    <source>
        <dbReference type="Proteomes" id="UP000326780"/>
    </source>
</evidence>
<dbReference type="RefSeq" id="WP_153283231.1">
    <property type="nucleotide sequence ID" value="NZ_CP045644.1"/>
</dbReference>
<protein>
    <recommendedName>
        <fullName evidence="2">Thioredoxin domain-containing protein</fullName>
    </recommendedName>
</protein>
<keyword evidence="1" id="KW-0676">Redox-active center</keyword>
<dbReference type="InterPro" id="IPR013766">
    <property type="entry name" value="Thioredoxin_domain"/>
</dbReference>
<proteinExistence type="predicted"/>
<evidence type="ECO:0000259" key="2">
    <source>
        <dbReference type="Pfam" id="PF00085"/>
    </source>
</evidence>
<dbReference type="Pfam" id="PF00085">
    <property type="entry name" value="Thioredoxin"/>
    <property type="match status" value="1"/>
</dbReference>
<sequence>MTDLTIFTSPTCGPCRILKPELRELCNDLDITLEERDISRADDKAAALAAGVRGVPAVIHNSTGTVLFTGNISRAAIVDVLQARGII</sequence>
<dbReference type="GO" id="GO:0015036">
    <property type="term" value="F:disulfide oxidoreductase activity"/>
    <property type="evidence" value="ECO:0007669"/>
    <property type="project" value="UniProtKB-ARBA"/>
</dbReference>
<evidence type="ECO:0000256" key="1">
    <source>
        <dbReference type="ARBA" id="ARBA00023284"/>
    </source>
</evidence>
<name>A0A5Q0M546_VARPD</name>
<feature type="domain" description="Thioredoxin" evidence="2">
    <location>
        <begin position="6"/>
        <end position="82"/>
    </location>
</feature>
<dbReference type="PROSITE" id="PS00194">
    <property type="entry name" value="THIOREDOXIN_1"/>
    <property type="match status" value="1"/>
</dbReference>
<dbReference type="InterPro" id="IPR017937">
    <property type="entry name" value="Thioredoxin_CS"/>
</dbReference>
<accession>A0A5Q0M546</accession>
<reference evidence="3 4" key="1">
    <citation type="submission" date="2019-10" db="EMBL/GenBank/DDBJ databases">
        <title>Complete genome sequence of Variovorax paradoxus 5C-2.</title>
        <authorList>
            <person name="Gogoleva N.E."/>
            <person name="Balkin A.S."/>
        </authorList>
    </citation>
    <scope>NUCLEOTIDE SEQUENCE [LARGE SCALE GENOMIC DNA]</scope>
    <source>
        <strain evidence="3 4">5C-2</strain>
    </source>
</reference>
<dbReference type="Proteomes" id="UP000326780">
    <property type="component" value="Chromosome"/>
</dbReference>
<dbReference type="EMBL" id="CP045644">
    <property type="protein sequence ID" value="QFZ84609.1"/>
    <property type="molecule type" value="Genomic_DNA"/>
</dbReference>
<dbReference type="InterPro" id="IPR036249">
    <property type="entry name" value="Thioredoxin-like_sf"/>
</dbReference>